<comment type="pathway">
    <text evidence="1">Cofactor biosynthesis; tetrahydrofolate biosynthesis; 5,6,7,8-tetrahydrofolate from 7,8-dihydrofolate: step 1/1.</text>
</comment>
<evidence type="ECO:0000256" key="2">
    <source>
        <dbReference type="ARBA" id="ARBA00009539"/>
    </source>
</evidence>
<keyword evidence="6" id="KW-0560">Oxidoreductase</keyword>
<dbReference type="GO" id="GO:0050661">
    <property type="term" value="F:NADP binding"/>
    <property type="evidence" value="ECO:0007669"/>
    <property type="project" value="InterPro"/>
</dbReference>
<reference evidence="11" key="1">
    <citation type="submission" date="2020-05" db="UniProtKB">
        <authorList>
            <consortium name="EnsemblMetazoa"/>
        </authorList>
    </citation>
    <scope>IDENTIFICATION</scope>
    <source>
        <strain evidence="11">Yale</strain>
    </source>
</reference>
<proteinExistence type="inferred from homology"/>
<comment type="similarity">
    <text evidence="2 9">Belongs to the dihydrofolate reductase family.</text>
</comment>
<dbReference type="VEuPathDB" id="VectorBase:GMOY008444"/>
<dbReference type="PROSITE" id="PS00075">
    <property type="entry name" value="DHFR_1"/>
    <property type="match status" value="1"/>
</dbReference>
<evidence type="ECO:0000256" key="9">
    <source>
        <dbReference type="RuleBase" id="RU004474"/>
    </source>
</evidence>
<dbReference type="GO" id="GO:0046654">
    <property type="term" value="P:tetrahydrofolate biosynthetic process"/>
    <property type="evidence" value="ECO:0007669"/>
    <property type="project" value="UniProtKB-UniPathway"/>
</dbReference>
<dbReference type="Proteomes" id="UP000092444">
    <property type="component" value="Unassembled WGS sequence"/>
</dbReference>
<evidence type="ECO:0000256" key="6">
    <source>
        <dbReference type="ARBA" id="ARBA00023002"/>
    </source>
</evidence>
<dbReference type="UniPathway" id="UPA00077">
    <property type="reaction ID" value="UER00158"/>
</dbReference>
<dbReference type="InterPro" id="IPR012259">
    <property type="entry name" value="DHFR"/>
</dbReference>
<comment type="catalytic activity">
    <reaction evidence="8">
        <text>(6S)-5,6,7,8-tetrahydrofolate + NADP(+) = 7,8-dihydrofolate + NADPH + H(+)</text>
        <dbReference type="Rhea" id="RHEA:15009"/>
        <dbReference type="ChEBI" id="CHEBI:15378"/>
        <dbReference type="ChEBI" id="CHEBI:57451"/>
        <dbReference type="ChEBI" id="CHEBI:57453"/>
        <dbReference type="ChEBI" id="CHEBI:57783"/>
        <dbReference type="ChEBI" id="CHEBI:58349"/>
        <dbReference type="EC" id="1.5.1.3"/>
    </reaction>
</comment>
<evidence type="ECO:0000313" key="12">
    <source>
        <dbReference type="Proteomes" id="UP000092444"/>
    </source>
</evidence>
<dbReference type="STRING" id="37546.A0A1B0G548"/>
<keyword evidence="4" id="KW-0554">One-carbon metabolism</keyword>
<dbReference type="GO" id="GO:0140662">
    <property type="term" value="F:ATP-dependent protein folding chaperone"/>
    <property type="evidence" value="ECO:0007669"/>
    <property type="project" value="InterPro"/>
</dbReference>
<accession>A0A1B0G548</accession>
<feature type="domain" description="DHFR" evidence="10">
    <location>
        <begin position="145"/>
        <end position="326"/>
    </location>
</feature>
<dbReference type="SUPFAM" id="SSF53597">
    <property type="entry name" value="Dihydrofolate reductase-like"/>
    <property type="match status" value="1"/>
</dbReference>
<dbReference type="InterPro" id="IPR043129">
    <property type="entry name" value="ATPase_NBD"/>
</dbReference>
<dbReference type="PRINTS" id="PR00070">
    <property type="entry name" value="DHFR"/>
</dbReference>
<evidence type="ECO:0000313" key="11">
    <source>
        <dbReference type="EnsemblMetazoa" id="GMOY008444-PA"/>
    </source>
</evidence>
<dbReference type="AlphaFoldDB" id="A0A1B0G548"/>
<evidence type="ECO:0000256" key="1">
    <source>
        <dbReference type="ARBA" id="ARBA00004903"/>
    </source>
</evidence>
<evidence type="ECO:0000256" key="5">
    <source>
        <dbReference type="ARBA" id="ARBA00022857"/>
    </source>
</evidence>
<dbReference type="FunFam" id="3.40.430.10:FF:000002">
    <property type="entry name" value="Dihydrofolate reductase"/>
    <property type="match status" value="1"/>
</dbReference>
<dbReference type="GO" id="GO:0006730">
    <property type="term" value="P:one-carbon metabolic process"/>
    <property type="evidence" value="ECO:0007669"/>
    <property type="project" value="UniProtKB-KW"/>
</dbReference>
<evidence type="ECO:0000259" key="10">
    <source>
        <dbReference type="PROSITE" id="PS51330"/>
    </source>
</evidence>
<dbReference type="Gene3D" id="3.30.420.40">
    <property type="match status" value="1"/>
</dbReference>
<dbReference type="GO" id="GO:0005739">
    <property type="term" value="C:mitochondrion"/>
    <property type="evidence" value="ECO:0007669"/>
    <property type="project" value="TreeGrafter"/>
</dbReference>
<dbReference type="PANTHER" id="PTHR48069:SF3">
    <property type="entry name" value="DIHYDROFOLATE REDUCTASE"/>
    <property type="match status" value="1"/>
</dbReference>
<dbReference type="EnsemblMetazoa" id="GMOY008444-RA">
    <property type="protein sequence ID" value="GMOY008444-PA"/>
    <property type="gene ID" value="GMOY008444"/>
</dbReference>
<dbReference type="PhylomeDB" id="A0A1B0G548"/>
<dbReference type="EMBL" id="CCAG010014195">
    <property type="status" value="NOT_ANNOTATED_CDS"/>
    <property type="molecule type" value="Genomic_DNA"/>
</dbReference>
<dbReference type="CDD" id="cd00209">
    <property type="entry name" value="DHFR"/>
    <property type="match status" value="1"/>
</dbReference>
<dbReference type="EC" id="1.5.1.3" evidence="3"/>
<protein>
    <recommendedName>
        <fullName evidence="3">dihydrofolate reductase</fullName>
        <ecNumber evidence="3">1.5.1.3</ecNumber>
    </recommendedName>
</protein>
<keyword evidence="12" id="KW-1185">Reference proteome</keyword>
<organism evidence="11 12">
    <name type="scientific">Glossina morsitans morsitans</name>
    <name type="common">Savannah tsetse fly</name>
    <dbReference type="NCBI Taxonomy" id="37546"/>
    <lineage>
        <taxon>Eukaryota</taxon>
        <taxon>Metazoa</taxon>
        <taxon>Ecdysozoa</taxon>
        <taxon>Arthropoda</taxon>
        <taxon>Hexapoda</taxon>
        <taxon>Insecta</taxon>
        <taxon>Pterygota</taxon>
        <taxon>Neoptera</taxon>
        <taxon>Endopterygota</taxon>
        <taxon>Diptera</taxon>
        <taxon>Brachycera</taxon>
        <taxon>Muscomorpha</taxon>
        <taxon>Hippoboscoidea</taxon>
        <taxon>Glossinidae</taxon>
        <taxon>Glossina</taxon>
    </lineage>
</organism>
<dbReference type="GO" id="GO:0004146">
    <property type="term" value="F:dihydrofolate reductase activity"/>
    <property type="evidence" value="ECO:0007669"/>
    <property type="project" value="UniProtKB-EC"/>
</dbReference>
<dbReference type="PROSITE" id="PS51330">
    <property type="entry name" value="DHFR_2"/>
    <property type="match status" value="1"/>
</dbReference>
<dbReference type="SUPFAM" id="SSF53067">
    <property type="entry name" value="Actin-like ATPase domain"/>
    <property type="match status" value="1"/>
</dbReference>
<dbReference type="PANTHER" id="PTHR48069">
    <property type="entry name" value="DIHYDROFOLATE REDUCTASE"/>
    <property type="match status" value="1"/>
</dbReference>
<keyword evidence="5" id="KW-0521">NADP</keyword>
<dbReference type="InterPro" id="IPR024072">
    <property type="entry name" value="DHFR-like_dom_sf"/>
</dbReference>
<sequence>MSKTPGVGTNSDATYSIQHGKVDTIDNDEGNRTSPLYVAFNETERPIEDATHNQVAMNSQNTKNLIDRKSDDPAVQANMKHGRLDIHDVQSKPEIEQICGDEKKTFLSKTRETTGVDFDKSDINAVVTDSSRQANENGGTIGGLKFNLIVAVSKNLGIGLKGGLPWKLKSELKYFSQTTKRVLDPTKRNVVVMGRKTYFGIPPSNRPLRDRLNIVLSTTLTKSDLPDEVLLQPNLEAAMKFFENNNVLKNSIETVWIIGGAGVFKDAMASERCHRLYITQIQSNFECDVFLPAIPDDFQEVITEPEIPQGMQAENGTNFVYKVFQKR</sequence>
<dbReference type="Gene3D" id="3.40.430.10">
    <property type="entry name" value="Dihydrofolate Reductase, subunit A"/>
    <property type="match status" value="1"/>
</dbReference>
<comment type="function">
    <text evidence="7">Key enzyme in folate metabolism. Catalyzes an essential reaction for de novo glycine and purine synthesis, and for DNA precursor synthesis.</text>
</comment>
<name>A0A1B0G548_GLOMM</name>
<evidence type="ECO:0000256" key="8">
    <source>
        <dbReference type="ARBA" id="ARBA00048873"/>
    </source>
</evidence>
<dbReference type="GO" id="GO:0005524">
    <property type="term" value="F:ATP binding"/>
    <property type="evidence" value="ECO:0007669"/>
    <property type="project" value="UniProtKB-KW"/>
</dbReference>
<dbReference type="InterPro" id="IPR001796">
    <property type="entry name" value="DHFR_dom"/>
</dbReference>
<dbReference type="Pfam" id="PF00186">
    <property type="entry name" value="DHFR_1"/>
    <property type="match status" value="1"/>
</dbReference>
<evidence type="ECO:0000256" key="7">
    <source>
        <dbReference type="ARBA" id="ARBA00025067"/>
    </source>
</evidence>
<dbReference type="GO" id="GO:0046452">
    <property type="term" value="P:dihydrofolate metabolic process"/>
    <property type="evidence" value="ECO:0007669"/>
    <property type="project" value="TreeGrafter"/>
</dbReference>
<evidence type="ECO:0000256" key="3">
    <source>
        <dbReference type="ARBA" id="ARBA00012856"/>
    </source>
</evidence>
<evidence type="ECO:0000256" key="4">
    <source>
        <dbReference type="ARBA" id="ARBA00022563"/>
    </source>
</evidence>
<dbReference type="InterPro" id="IPR017925">
    <property type="entry name" value="DHFR_CS"/>
</dbReference>
<dbReference type="GO" id="GO:0046655">
    <property type="term" value="P:folic acid metabolic process"/>
    <property type="evidence" value="ECO:0007669"/>
    <property type="project" value="TreeGrafter"/>
</dbReference>